<dbReference type="OrthoDB" id="76075at2"/>
<keyword evidence="3" id="KW-1185">Reference proteome</keyword>
<dbReference type="EMBL" id="BJXB01000001">
    <property type="protein sequence ID" value="GEM44539.1"/>
    <property type="molecule type" value="Genomic_DNA"/>
</dbReference>
<organism evidence="2 3">
    <name type="scientific">Deinococcus cellulosilyticus (strain DSM 18568 / NBRC 106333 / KACC 11606 / 5516J-15)</name>
    <dbReference type="NCBI Taxonomy" id="1223518"/>
    <lineage>
        <taxon>Bacteria</taxon>
        <taxon>Thermotogati</taxon>
        <taxon>Deinococcota</taxon>
        <taxon>Deinococci</taxon>
        <taxon>Deinococcales</taxon>
        <taxon>Deinococcaceae</taxon>
        <taxon>Deinococcus</taxon>
    </lineage>
</organism>
<keyword evidence="1" id="KW-1133">Transmembrane helix</keyword>
<evidence type="ECO:0000313" key="2">
    <source>
        <dbReference type="EMBL" id="GEM44539.1"/>
    </source>
</evidence>
<gene>
    <name evidence="2" type="ORF">DC3_01740</name>
</gene>
<evidence type="ECO:0000313" key="3">
    <source>
        <dbReference type="Proteomes" id="UP000321306"/>
    </source>
</evidence>
<feature type="transmembrane region" description="Helical" evidence="1">
    <location>
        <begin position="90"/>
        <end position="110"/>
    </location>
</feature>
<reference evidence="2 3" key="1">
    <citation type="submission" date="2019-07" db="EMBL/GenBank/DDBJ databases">
        <title>Whole genome shotgun sequence of Deinococcus cellulosilyticus NBRC 106333.</title>
        <authorList>
            <person name="Hosoyama A."/>
            <person name="Uohara A."/>
            <person name="Ohji S."/>
            <person name="Ichikawa N."/>
        </authorList>
    </citation>
    <scope>NUCLEOTIDE SEQUENCE [LARGE SCALE GENOMIC DNA]</scope>
    <source>
        <strain evidence="2 3">NBRC 106333</strain>
    </source>
</reference>
<proteinExistence type="predicted"/>
<accession>A0A511MVD3</accession>
<comment type="caution">
    <text evidence="2">The sequence shown here is derived from an EMBL/GenBank/DDBJ whole genome shotgun (WGS) entry which is preliminary data.</text>
</comment>
<keyword evidence="1" id="KW-0812">Transmembrane</keyword>
<name>A0A511MVD3_DEIC1</name>
<keyword evidence="1" id="KW-0472">Membrane</keyword>
<evidence type="ECO:0000256" key="1">
    <source>
        <dbReference type="SAM" id="Phobius"/>
    </source>
</evidence>
<sequence>MQSLVTHHVYDVPLEIATKCCQLADLHQPFGPRFQSFSRRELLRVADEVFGCVPDNHEDLEEEDLLDCITRTAAERQSHQMFVLQLSGNVVQGFVLLVPVTALPVFLSILESSKLRLQH</sequence>
<protein>
    <submittedName>
        <fullName evidence="2">Uncharacterized protein</fullName>
    </submittedName>
</protein>
<dbReference type="RefSeq" id="WP_146881694.1">
    <property type="nucleotide sequence ID" value="NZ_BJXB01000001.1"/>
</dbReference>
<dbReference type="Proteomes" id="UP000321306">
    <property type="component" value="Unassembled WGS sequence"/>
</dbReference>
<dbReference type="AlphaFoldDB" id="A0A511MVD3"/>